<name>A0AAU9EDV0_9BACT</name>
<sequence>MDKAFEFTPDIEVLPSHVPLPGMGYLPVNAFIIKADEPVLVDTGTGRDSDEFMKTLRMVVDPQELKWVWITHDDSDHTGSIQKILEAAPKARLAANALAVMRMNAAWPVPMDRVYWLNHGDGISAGDRKLTAIRPPLFDNPTTIGIYDDKSDVFFSADCFGAIIPTLAQDADDLKEDALAQGMLSWASGDCPWVHAIPPEVFARQLDTLRQLAPKSILSAHLPPASRMTAKFLDTLALVPASKPFIAPNQAVLDQMMGQTEN</sequence>
<proteinExistence type="predicted"/>
<protein>
    <recommendedName>
        <fullName evidence="1">Metallo-beta-lactamase domain-containing protein</fullName>
    </recommendedName>
</protein>
<reference evidence="3" key="1">
    <citation type="journal article" date="2023" name="Arch. Microbiol.">
        <title>Desulfoferula mesophilus gen. nov. sp. nov., a mesophilic sulfate-reducing bacterium isolated from a brackish lake sediment.</title>
        <authorList>
            <person name="Watanabe T."/>
            <person name="Yabe T."/>
            <person name="Tsuji J.M."/>
            <person name="Fukui M."/>
        </authorList>
    </citation>
    <scope>NUCLEOTIDE SEQUENCE [LARGE SCALE GENOMIC DNA]</scope>
    <source>
        <strain evidence="3">12FAK</strain>
    </source>
</reference>
<dbReference type="Proteomes" id="UP001366166">
    <property type="component" value="Chromosome"/>
</dbReference>
<dbReference type="InterPro" id="IPR045761">
    <property type="entry name" value="ODP_dom"/>
</dbReference>
<feature type="domain" description="Metallo-beta-lactamase" evidence="1">
    <location>
        <begin position="27"/>
        <end position="221"/>
    </location>
</feature>
<dbReference type="PANTHER" id="PTHR43717:SF1">
    <property type="entry name" value="ANAEROBIC NITRIC OXIDE REDUCTASE FLAVORUBREDOXIN"/>
    <property type="match status" value="1"/>
</dbReference>
<evidence type="ECO:0000313" key="2">
    <source>
        <dbReference type="EMBL" id="BEQ13439.1"/>
    </source>
</evidence>
<dbReference type="AlphaFoldDB" id="A0AAU9EDV0"/>
<dbReference type="InterPro" id="IPR001279">
    <property type="entry name" value="Metallo-B-lactamas"/>
</dbReference>
<dbReference type="InterPro" id="IPR036866">
    <property type="entry name" value="RibonucZ/Hydroxyglut_hydro"/>
</dbReference>
<dbReference type="PANTHER" id="PTHR43717">
    <property type="entry name" value="ANAEROBIC NITRIC OXIDE REDUCTASE FLAVORUBREDOXIN"/>
    <property type="match status" value="1"/>
</dbReference>
<dbReference type="KEGG" id="dmp:FAK_05050"/>
<dbReference type="SUPFAM" id="SSF56281">
    <property type="entry name" value="Metallo-hydrolase/oxidoreductase"/>
    <property type="match status" value="1"/>
</dbReference>
<gene>
    <name evidence="2" type="ORF">FAK_05050</name>
</gene>
<dbReference type="EMBL" id="AP028679">
    <property type="protein sequence ID" value="BEQ13439.1"/>
    <property type="molecule type" value="Genomic_DNA"/>
</dbReference>
<evidence type="ECO:0000313" key="3">
    <source>
        <dbReference type="Proteomes" id="UP001366166"/>
    </source>
</evidence>
<dbReference type="Gene3D" id="3.60.15.10">
    <property type="entry name" value="Ribonuclease Z/Hydroxyacylglutathione hydrolase-like"/>
    <property type="match status" value="1"/>
</dbReference>
<accession>A0AAU9EDV0</accession>
<keyword evidence="3" id="KW-1185">Reference proteome</keyword>
<organism evidence="2 3">
    <name type="scientific">Desulfoferula mesophila</name>
    <dbReference type="NCBI Taxonomy" id="3058419"/>
    <lineage>
        <taxon>Bacteria</taxon>
        <taxon>Pseudomonadati</taxon>
        <taxon>Thermodesulfobacteriota</taxon>
        <taxon>Desulfarculia</taxon>
        <taxon>Desulfarculales</taxon>
        <taxon>Desulfarculaceae</taxon>
        <taxon>Desulfoferula</taxon>
    </lineage>
</organism>
<dbReference type="Pfam" id="PF19583">
    <property type="entry name" value="ODP"/>
    <property type="match status" value="1"/>
</dbReference>
<dbReference type="SMART" id="SM00849">
    <property type="entry name" value="Lactamase_B"/>
    <property type="match status" value="1"/>
</dbReference>
<dbReference type="RefSeq" id="WP_338605127.1">
    <property type="nucleotide sequence ID" value="NZ_AP028679.1"/>
</dbReference>
<evidence type="ECO:0000259" key="1">
    <source>
        <dbReference type="SMART" id="SM00849"/>
    </source>
</evidence>